<feature type="compositionally biased region" description="Basic and acidic residues" evidence="1">
    <location>
        <begin position="544"/>
        <end position="564"/>
    </location>
</feature>
<feature type="compositionally biased region" description="Low complexity" evidence="1">
    <location>
        <begin position="612"/>
        <end position="626"/>
    </location>
</feature>
<feature type="compositionally biased region" description="Polar residues" evidence="1">
    <location>
        <begin position="1092"/>
        <end position="1108"/>
    </location>
</feature>
<evidence type="ECO:0000259" key="2">
    <source>
        <dbReference type="Pfam" id="PF13254"/>
    </source>
</evidence>
<sequence>MSSDEPREVDPSEFVQRIRRLGDQRDHEDAERVKKLEEELLQGRSERLARRAERARSISPDKPYTPQSPRSAAGTPKAVQDKAATTPAPTMSPPAPDAARDDALHQLTSTPPPMATLEDVEPKKPAANAAALGRTGTLSWTQRPQSGSIRRPLSIASRSPERPSSSNTPEPSSPEPSISRSSIAASLGAKDPAFFRQTPDNGRGSAAFRKNQDDTASETGSVSGRRQLPGMARESATEQDIGSPPAESARSSSPGSRRGSVRDSTVMSNRFSSNTSISGGDSESVAKGKTPLPTMDSQKFAPPSEQGSSVDGGDNDRAARGLAMSPTQGRISPERERSTSPTKGMGGFVQSAMLKRSDSVSKRWSTQTPPGLSRQNSSLSNRGSVYGSLSNVDRPVLTRDNSIEPSRPMSSHSNATITGTEKDSPLKDEFVKPALPRHSRAKSVASTFSEKDAPQDDTSPPSPSKRWSPTKSSWLESALSRPESPKPKPKQAPPAQPAWMAEINRIKQQRSSVDLGKGSPFGESSGSGRTSPIKDIQLKPVGLRRPESPKKEEPAEPKKMETLKEQSPSLAPALALRPLSPKKEEPKPLEKTPAPEEPAPSEDAPQQTPDEASIPSPTKSPTAPSATEEKQTPVDDKPVASRFGKDIGRSSPVAKSGTPPQKDFRAGLKSRQPVMDNSKKDEVNEFQNVFGRLRKAETKNYVAPDVLKDNITRGKEALNITGGPKPSVRKDEFRESLIKRKSTIFDKAQEEGSTLKKSSISKPSTPVPEAIAKQKGLQRRDSDARVVPPPKEKDPVPEALARKKSLGAIKPIPETKDPVPEALARKKSLGAIKSIAENKDPVPEALARKKSLGAIKPITENKTAQPAPLFAKKEPTMSGKLAGRFNPALAGMLARGPPPMATDRSSSSADVETSPTRPAQEEKAGPAPELQHMTKGRARGPKRRAPASKKATTESEKTQEEVPPATTATAAAAAAALPLVNSEPVLASSEPPKTNGQPEERPVARTPARPSSIEKPAIPAKSPRVSSGNFGKASTPELPKKPDSLEPNRRISGSQTTTPKASPRPESIGSPKPSSPGIPKKPTSLEFERKVSGSQNTSSKSPLSTQVETPKPVSSSPSPHSRFSRPLPTLPSKPAIAGAKSAPIGSISTPNLEITQARDGSSPEKMTFSSVKNASALWGRPSAPSSPAPLRVKSPIKLPTQADEQAAMKDAGLIRTPEPDAKALPSLPQTESESPVEAKPLPPKPKPIGLGFSLGSLGGLVASRSRESNPQIPRVVPMSPPGSANRPLSEPSIASPTVKKNDGMFAEFFDEAPVTEGQLPEHIDTMQILKSPPIDLGPAGKVRTLRKQIDEVSGDGKLAPIAPAEEHILFQDSMYLCTHVYEDSRGGKHTDVYLWAGNSVAEPTIEDVQLFSKNYARQSQGRLLVIRQGQETPNFFEALGGIVITRRGTKPGSKEFMLCGRRHMGHLAFDEVDFSLKSLCSAFAYLITTSTGKVYLWKGRGCSAEELSGARLMGMDLAPTGDYSEIDEGAEPQDFLSRTFPSSPVPSKGPAIPRSADHWRYKATSDKYRARLYKVEQTTIQQAGWGQALQVSSSFFAPLLRRPSWNAAEQRPQTPLTPKSPQGIFKTEVKEIMPFSQRDLEPENIYVLDAFFEMYM</sequence>
<dbReference type="EMBL" id="KB908703">
    <property type="protein sequence ID" value="EOA85314.1"/>
    <property type="molecule type" value="Genomic_DNA"/>
</dbReference>
<feature type="compositionally biased region" description="Low complexity" evidence="1">
    <location>
        <begin position="1110"/>
        <end position="1127"/>
    </location>
</feature>
<reference evidence="4 5" key="2">
    <citation type="journal article" date="2013" name="PLoS Genet.">
        <title>Comparative genome structure, secondary metabolite, and effector coding capacity across Cochliobolus pathogens.</title>
        <authorList>
            <person name="Condon B.J."/>
            <person name="Leng Y."/>
            <person name="Wu D."/>
            <person name="Bushley K.E."/>
            <person name="Ohm R.A."/>
            <person name="Otillar R."/>
            <person name="Martin J."/>
            <person name="Schackwitz W."/>
            <person name="Grimwood J."/>
            <person name="MohdZainudin N."/>
            <person name="Xue C."/>
            <person name="Wang R."/>
            <person name="Manning V.A."/>
            <person name="Dhillon B."/>
            <person name="Tu Z.J."/>
            <person name="Steffenson B.J."/>
            <person name="Salamov A."/>
            <person name="Sun H."/>
            <person name="Lowry S."/>
            <person name="LaButti K."/>
            <person name="Han J."/>
            <person name="Copeland A."/>
            <person name="Lindquist E."/>
            <person name="Barry K."/>
            <person name="Schmutz J."/>
            <person name="Baker S.E."/>
            <person name="Ciuffetti L.M."/>
            <person name="Grigoriev I.V."/>
            <person name="Zhong S."/>
            <person name="Turgeon B.G."/>
        </authorList>
    </citation>
    <scope>NUCLEOTIDE SEQUENCE [LARGE SCALE GENOMIC DNA]</scope>
    <source>
        <strain evidence="5">28A</strain>
    </source>
</reference>
<dbReference type="InterPro" id="IPR007122">
    <property type="entry name" value="Villin/Gelsolin"/>
</dbReference>
<dbReference type="GO" id="GO:0051015">
    <property type="term" value="F:actin filament binding"/>
    <property type="evidence" value="ECO:0007669"/>
    <property type="project" value="InterPro"/>
</dbReference>
<feature type="compositionally biased region" description="Basic and acidic residues" evidence="1">
    <location>
        <begin position="1"/>
        <end position="10"/>
    </location>
</feature>
<feature type="compositionally biased region" description="Basic and acidic residues" evidence="1">
    <location>
        <begin position="581"/>
        <end position="594"/>
    </location>
</feature>
<protein>
    <recommendedName>
        <fullName evidence="6">DUF4045 domain-containing protein</fullName>
    </recommendedName>
</protein>
<feature type="compositionally biased region" description="Basic and acidic residues" evidence="1">
    <location>
        <begin position="627"/>
        <end position="648"/>
    </location>
</feature>
<name>R0K6Z4_EXST2</name>
<dbReference type="Gene3D" id="3.40.20.10">
    <property type="entry name" value="Severin"/>
    <property type="match status" value="2"/>
</dbReference>
<evidence type="ECO:0000259" key="3">
    <source>
        <dbReference type="Pfam" id="PF25480"/>
    </source>
</evidence>
<dbReference type="OrthoDB" id="6375767at2759"/>
<feature type="region of interest" description="Disordered" evidence="1">
    <location>
        <begin position="1"/>
        <end position="682"/>
    </location>
</feature>
<feature type="compositionally biased region" description="Polar residues" evidence="1">
    <location>
        <begin position="362"/>
        <end position="391"/>
    </location>
</feature>
<feature type="region of interest" description="Disordered" evidence="1">
    <location>
        <begin position="1265"/>
        <end position="1297"/>
    </location>
</feature>
<feature type="domain" description="DUF4045" evidence="2">
    <location>
        <begin position="10"/>
        <end position="742"/>
    </location>
</feature>
<feature type="compositionally biased region" description="Basic and acidic residues" evidence="1">
    <location>
        <begin position="1038"/>
        <end position="1049"/>
    </location>
</feature>
<evidence type="ECO:0000313" key="5">
    <source>
        <dbReference type="Proteomes" id="UP000016935"/>
    </source>
</evidence>
<dbReference type="PANTHER" id="PTHR11977:SF133">
    <property type="entry name" value="DUF4045 DOMAIN-CONTAINING PROTEIN"/>
    <property type="match status" value="1"/>
</dbReference>
<dbReference type="InterPro" id="IPR025118">
    <property type="entry name" value="DUF4045"/>
</dbReference>
<feature type="compositionally biased region" description="Basic and acidic residues" evidence="1">
    <location>
        <begin position="44"/>
        <end position="56"/>
    </location>
</feature>
<organism evidence="4 5">
    <name type="scientific">Exserohilum turcicum (strain 28A)</name>
    <name type="common">Northern leaf blight fungus</name>
    <name type="synonym">Setosphaeria turcica</name>
    <dbReference type="NCBI Taxonomy" id="671987"/>
    <lineage>
        <taxon>Eukaryota</taxon>
        <taxon>Fungi</taxon>
        <taxon>Dikarya</taxon>
        <taxon>Ascomycota</taxon>
        <taxon>Pezizomycotina</taxon>
        <taxon>Dothideomycetes</taxon>
        <taxon>Pleosporomycetidae</taxon>
        <taxon>Pleosporales</taxon>
        <taxon>Pleosporineae</taxon>
        <taxon>Pleosporaceae</taxon>
        <taxon>Exserohilum</taxon>
    </lineage>
</organism>
<evidence type="ECO:0008006" key="6">
    <source>
        <dbReference type="Google" id="ProtNLM"/>
    </source>
</evidence>
<dbReference type="Pfam" id="PF13254">
    <property type="entry name" value="DUF4045"/>
    <property type="match status" value="1"/>
</dbReference>
<proteinExistence type="predicted"/>
<dbReference type="STRING" id="671987.R0K6Z4"/>
<feature type="compositionally biased region" description="Polar residues" evidence="1">
    <location>
        <begin position="136"/>
        <end position="148"/>
    </location>
</feature>
<reference evidence="4 5" key="1">
    <citation type="journal article" date="2012" name="PLoS Pathog.">
        <title>Diverse lifestyles and strategies of plant pathogenesis encoded in the genomes of eighteen Dothideomycetes fungi.</title>
        <authorList>
            <person name="Ohm R.A."/>
            <person name="Feau N."/>
            <person name="Henrissat B."/>
            <person name="Schoch C.L."/>
            <person name="Horwitz B.A."/>
            <person name="Barry K.W."/>
            <person name="Condon B.J."/>
            <person name="Copeland A.C."/>
            <person name="Dhillon B."/>
            <person name="Glaser F."/>
            <person name="Hesse C.N."/>
            <person name="Kosti I."/>
            <person name="LaButti K."/>
            <person name="Lindquist E.A."/>
            <person name="Lucas S."/>
            <person name="Salamov A.A."/>
            <person name="Bradshaw R.E."/>
            <person name="Ciuffetti L."/>
            <person name="Hamelin R.C."/>
            <person name="Kema G.H.J."/>
            <person name="Lawrence C."/>
            <person name="Scott J.A."/>
            <person name="Spatafora J.W."/>
            <person name="Turgeon B.G."/>
            <person name="de Wit P.J.G.M."/>
            <person name="Zhong S."/>
            <person name="Goodwin S.B."/>
            <person name="Grigoriev I.V."/>
        </authorList>
    </citation>
    <scope>NUCLEOTIDE SEQUENCE [LARGE SCALE GENOMIC DNA]</scope>
    <source>
        <strain evidence="5">28A</strain>
    </source>
</reference>
<dbReference type="HOGENOM" id="CLU_001208_0_0_1"/>
<feature type="compositionally biased region" description="Basic residues" evidence="1">
    <location>
        <begin position="934"/>
        <end position="947"/>
    </location>
</feature>
<evidence type="ECO:0000313" key="4">
    <source>
        <dbReference type="EMBL" id="EOA85314.1"/>
    </source>
</evidence>
<feature type="region of interest" description="Disordered" evidence="1">
    <location>
        <begin position="742"/>
        <end position="821"/>
    </location>
</feature>
<feature type="compositionally biased region" description="Low complexity" evidence="1">
    <location>
        <begin position="242"/>
        <end position="258"/>
    </location>
</feature>
<feature type="region of interest" description="Disordered" evidence="1">
    <location>
        <begin position="888"/>
        <end position="1244"/>
    </location>
</feature>
<feature type="compositionally biased region" description="Polar residues" evidence="1">
    <location>
        <begin position="755"/>
        <end position="764"/>
    </location>
</feature>
<feature type="domain" description="DUF7904" evidence="3">
    <location>
        <begin position="1348"/>
        <end position="1447"/>
    </location>
</feature>
<dbReference type="InterPro" id="IPR057226">
    <property type="entry name" value="DUF7904"/>
</dbReference>
<feature type="compositionally biased region" description="Basic and acidic residues" evidence="1">
    <location>
        <begin position="20"/>
        <end position="38"/>
    </location>
</feature>
<feature type="compositionally biased region" description="Polar residues" evidence="1">
    <location>
        <begin position="262"/>
        <end position="281"/>
    </location>
</feature>
<dbReference type="GO" id="GO:0005737">
    <property type="term" value="C:cytoplasm"/>
    <property type="evidence" value="ECO:0007669"/>
    <property type="project" value="TreeGrafter"/>
</dbReference>
<dbReference type="RefSeq" id="XP_008027040.1">
    <property type="nucleotide sequence ID" value="XM_008028849.1"/>
</dbReference>
<gene>
    <name evidence="4" type="ORF">SETTUDRAFT_32529</name>
</gene>
<accession>R0K6Z4</accession>
<dbReference type="InterPro" id="IPR029006">
    <property type="entry name" value="ADF-H/Gelsolin-like_dom_sf"/>
</dbReference>
<dbReference type="GO" id="GO:0015629">
    <property type="term" value="C:actin cytoskeleton"/>
    <property type="evidence" value="ECO:0007669"/>
    <property type="project" value="TreeGrafter"/>
</dbReference>
<feature type="compositionally biased region" description="Polar residues" evidence="1">
    <location>
        <begin position="1051"/>
        <end position="1060"/>
    </location>
</feature>
<feature type="compositionally biased region" description="Basic and acidic residues" evidence="1">
    <location>
        <begin position="778"/>
        <end position="796"/>
    </location>
</feature>
<dbReference type="Pfam" id="PF25480">
    <property type="entry name" value="DUF7904"/>
    <property type="match status" value="1"/>
</dbReference>
<feature type="compositionally biased region" description="Basic and acidic residues" evidence="1">
    <location>
        <begin position="420"/>
        <end position="431"/>
    </location>
</feature>
<feature type="compositionally biased region" description="Low complexity" evidence="1">
    <location>
        <begin position="154"/>
        <end position="186"/>
    </location>
</feature>
<dbReference type="eggNOG" id="KOG0443">
    <property type="taxonomic scope" value="Eukaryota"/>
</dbReference>
<feature type="compositionally biased region" description="Basic and acidic residues" evidence="1">
    <location>
        <begin position="742"/>
        <end position="754"/>
    </location>
</feature>
<feature type="compositionally biased region" description="Low complexity" evidence="1">
    <location>
        <begin position="567"/>
        <end position="579"/>
    </location>
</feature>
<dbReference type="GeneID" id="19403662"/>
<dbReference type="Proteomes" id="UP000016935">
    <property type="component" value="Unassembled WGS sequence"/>
</dbReference>
<feature type="compositionally biased region" description="Polar residues" evidence="1">
    <location>
        <begin position="465"/>
        <end position="475"/>
    </location>
</feature>
<dbReference type="GO" id="GO:0051016">
    <property type="term" value="P:barbed-end actin filament capping"/>
    <property type="evidence" value="ECO:0007669"/>
    <property type="project" value="TreeGrafter"/>
</dbReference>
<feature type="compositionally biased region" description="Polar residues" evidence="1">
    <location>
        <begin position="903"/>
        <end position="917"/>
    </location>
</feature>
<dbReference type="GO" id="GO:0008154">
    <property type="term" value="P:actin polymerization or depolymerization"/>
    <property type="evidence" value="ECO:0007669"/>
    <property type="project" value="TreeGrafter"/>
</dbReference>
<feature type="compositionally biased region" description="Low complexity" evidence="1">
    <location>
        <begin position="965"/>
        <end position="976"/>
    </location>
</feature>
<evidence type="ECO:0000256" key="1">
    <source>
        <dbReference type="SAM" id="MobiDB-lite"/>
    </source>
</evidence>
<keyword evidence="5" id="KW-1185">Reference proteome</keyword>
<feature type="compositionally biased region" description="Polar residues" evidence="1">
    <location>
        <begin position="399"/>
        <end position="419"/>
    </location>
</feature>
<dbReference type="PANTHER" id="PTHR11977">
    <property type="entry name" value="VILLIN"/>
    <property type="match status" value="1"/>
</dbReference>
<feature type="compositionally biased region" description="Low complexity" evidence="1">
    <location>
        <begin position="1067"/>
        <end position="1082"/>
    </location>
</feature>
<dbReference type="GO" id="GO:0005546">
    <property type="term" value="F:phosphatidylinositol-4,5-bisphosphate binding"/>
    <property type="evidence" value="ECO:0007669"/>
    <property type="project" value="TreeGrafter"/>
</dbReference>
<feature type="compositionally biased region" description="Basic and acidic residues" evidence="1">
    <location>
        <begin position="951"/>
        <end position="960"/>
    </location>
</feature>
<dbReference type="GO" id="GO:0051014">
    <property type="term" value="P:actin filament severing"/>
    <property type="evidence" value="ECO:0007669"/>
    <property type="project" value="TreeGrafter"/>
</dbReference>
<dbReference type="SUPFAM" id="SSF55753">
    <property type="entry name" value="Actin depolymerizing proteins"/>
    <property type="match status" value="2"/>
</dbReference>